<feature type="domain" description="Muskelin N-terminal" evidence="2">
    <location>
        <begin position="12"/>
        <end position="205"/>
    </location>
</feature>
<organism evidence="3 4">
    <name type="scientific">Allacma fusca</name>
    <dbReference type="NCBI Taxonomy" id="39272"/>
    <lineage>
        <taxon>Eukaryota</taxon>
        <taxon>Metazoa</taxon>
        <taxon>Ecdysozoa</taxon>
        <taxon>Arthropoda</taxon>
        <taxon>Hexapoda</taxon>
        <taxon>Collembola</taxon>
        <taxon>Symphypleona</taxon>
        <taxon>Sminthuridae</taxon>
        <taxon>Allacma</taxon>
    </lineage>
</organism>
<dbReference type="InterPro" id="IPR052456">
    <property type="entry name" value="CTLH_complex_component"/>
</dbReference>
<comment type="caution">
    <text evidence="3">The sequence shown here is derived from an EMBL/GenBank/DDBJ whole genome shotgun (WGS) entry which is preliminary data.</text>
</comment>
<dbReference type="InterPro" id="IPR006594">
    <property type="entry name" value="LisH"/>
</dbReference>
<accession>A0A8J2PCL3</accession>
<dbReference type="FunFam" id="2.60.120.260:FF:000066">
    <property type="entry name" value="Muskelin 1"/>
    <property type="match status" value="1"/>
</dbReference>
<dbReference type="GO" id="GO:0005737">
    <property type="term" value="C:cytoplasm"/>
    <property type="evidence" value="ECO:0007669"/>
    <property type="project" value="TreeGrafter"/>
</dbReference>
<reference evidence="3" key="1">
    <citation type="submission" date="2021-06" db="EMBL/GenBank/DDBJ databases">
        <authorList>
            <person name="Hodson N. C."/>
            <person name="Mongue J. A."/>
            <person name="Jaron S. K."/>
        </authorList>
    </citation>
    <scope>NUCLEOTIDE SEQUENCE</scope>
</reference>
<dbReference type="Pfam" id="PF06588">
    <property type="entry name" value="Muskelin_N"/>
    <property type="match status" value="1"/>
</dbReference>
<dbReference type="EMBL" id="CAJVCH010417747">
    <property type="protein sequence ID" value="CAG7818322.1"/>
    <property type="molecule type" value="Genomic_DNA"/>
</dbReference>
<dbReference type="Proteomes" id="UP000708208">
    <property type="component" value="Unassembled WGS sequence"/>
</dbReference>
<dbReference type="OrthoDB" id="10052615at2759"/>
<dbReference type="Pfam" id="PF24681">
    <property type="entry name" value="Kelch_KLHDC2_KLHL20_DRC7"/>
    <property type="match status" value="1"/>
</dbReference>
<evidence type="ECO:0000313" key="3">
    <source>
        <dbReference type="EMBL" id="CAG7818322.1"/>
    </source>
</evidence>
<proteinExistence type="predicted"/>
<keyword evidence="1" id="KW-0677">Repeat</keyword>
<dbReference type="InterPro" id="IPR010565">
    <property type="entry name" value="Muskelin_N"/>
</dbReference>
<dbReference type="PANTHER" id="PTHR15526:SF5">
    <property type="entry name" value="MUSKELIN"/>
    <property type="match status" value="1"/>
</dbReference>
<dbReference type="PROSITE" id="PS50896">
    <property type="entry name" value="LISH"/>
    <property type="match status" value="1"/>
</dbReference>
<gene>
    <name evidence="3" type="ORF">AFUS01_LOCUS28835</name>
</gene>
<dbReference type="AlphaFoldDB" id="A0A8J2PCL3"/>
<name>A0A8J2PCL3_9HEXA</name>
<protein>
    <recommendedName>
        <fullName evidence="2">Muskelin N-terminal domain-containing protein</fullName>
    </recommendedName>
</protein>
<evidence type="ECO:0000256" key="1">
    <source>
        <dbReference type="ARBA" id="ARBA00022737"/>
    </source>
</evidence>
<dbReference type="PANTHER" id="PTHR15526">
    <property type="entry name" value="MUSKELIN"/>
    <property type="match status" value="1"/>
</dbReference>
<evidence type="ECO:0000259" key="2">
    <source>
        <dbReference type="Pfam" id="PF06588"/>
    </source>
</evidence>
<keyword evidence="4" id="KW-1185">Reference proteome</keyword>
<evidence type="ECO:0000313" key="4">
    <source>
        <dbReference type="Proteomes" id="UP000708208"/>
    </source>
</evidence>
<sequence>MASGDGSKSSPSKLSYAIHKCSSFSSTYFPENILEDKPKDQTSRWSSDSNTPPQFLMLKLQRVAIVESITFGKFEKTHVCNLKKFKIFGGLTEANMIELLESGLKNDSYPETFTLKHDIDGYSFPCKFIKIVPLQSWGPSFNFSIWYVELNGVDDFEYVKPSISRFNSYREREAIRVCLKHLREHNYLDAFESLQKKTRIQLEHPLMTELHDILVMKGDYAGAEKFLERSADKNLFHDFISQQDYQASWAPISPEINSDGDNHHGGPDRPGMRGGHQMCIDPHGEVIYLFGGWDGNQDLADFWCFHLTTSKWTLISPNTELEGGPTPRSCHKMCLDSERRQIFTLGRYIDSQTPNRFLMKSDFFVYDIETNKWTLITEDTAAMGGPQLVFDHQICMDVEKQTIYVFGGRILSSSPSVSETLNPNLFSVVMNNNNNNEALVVGNVSPSRRRVSDVVEREFHQEDVEYQNFAAIGVDEILEGPGNGNNNQAVVPIPSASASSPSSASSELSYSGLFAYHIPTNSWTLLRCDVATPKPTVNTFRSRVGHSMLFHPGLRKLYVFAGQRSKEYLNDFFSYDVDNDEIEIISDGSKKNGHNTPSAGFTQRATIDPELNEIYIFSYKSLISSGKHKTIAIIGLSKDKDKRDENVQNSFWVFDITRKSWSCVYKNDASGESWNQIQNMEPCPRFAHQLVYDHVNKLHYLFGGNPGRTKDPKLRLDDFWRLRLIRPSRQDLLRRCKLMLRRQRFEELASQDSLTALLYLQTSLSELINHEDPQQTKEFQRLTLLLFSSDEDDTEGLRLLEEEEGAVCGEDSKDEDRVLKRSQLFDKLIRYFPEEMTQPKINLVDLLPL</sequence>